<dbReference type="RefSeq" id="WP_211173316.1">
    <property type="nucleotide sequence ID" value="NZ_CAWPJE010000122.1"/>
</dbReference>
<comment type="caution">
    <text evidence="1">The sequence shown here is derived from an EMBL/GenBank/DDBJ whole genome shotgun (WGS) entry which is preliminary data.</text>
</comment>
<feature type="non-terminal residue" evidence="1">
    <location>
        <position position="1"/>
    </location>
</feature>
<name>A0ABX1P9B7_9CYAN</name>
<organism evidence="1 2">
    <name type="scientific">Brasilonema bromeliae SPC951</name>
    <dbReference type="NCBI Taxonomy" id="385972"/>
    <lineage>
        <taxon>Bacteria</taxon>
        <taxon>Bacillati</taxon>
        <taxon>Cyanobacteriota</taxon>
        <taxon>Cyanophyceae</taxon>
        <taxon>Nostocales</taxon>
        <taxon>Scytonemataceae</taxon>
        <taxon>Brasilonema</taxon>
        <taxon>Bromeliae group (in: Brasilonema)</taxon>
    </lineage>
</organism>
<keyword evidence="2" id="KW-1185">Reference proteome</keyword>
<accession>A0ABX1P9B7</accession>
<dbReference type="EMBL" id="QMEB01000130">
    <property type="protein sequence ID" value="NMG21009.1"/>
    <property type="molecule type" value="Genomic_DNA"/>
</dbReference>
<gene>
    <name evidence="1" type="ORF">DP116_16730</name>
</gene>
<proteinExistence type="predicted"/>
<reference evidence="1 2" key="1">
    <citation type="submission" date="2018-06" db="EMBL/GenBank/DDBJ databases">
        <title>Comparative genomics of Brasilonema spp. strains.</title>
        <authorList>
            <person name="Alvarenga D.O."/>
            <person name="Fiore M.F."/>
            <person name="Varani A.M."/>
        </authorList>
    </citation>
    <scope>NUCLEOTIDE SEQUENCE [LARGE SCALE GENOMIC DNA]</scope>
    <source>
        <strain evidence="1 2">SPC951</strain>
    </source>
</reference>
<evidence type="ECO:0000313" key="1">
    <source>
        <dbReference type="EMBL" id="NMG21009.1"/>
    </source>
</evidence>
<evidence type="ECO:0000313" key="2">
    <source>
        <dbReference type="Proteomes" id="UP000718564"/>
    </source>
</evidence>
<dbReference type="Proteomes" id="UP000718564">
    <property type="component" value="Unassembled WGS sequence"/>
</dbReference>
<sequence>QYTISELDKFIEIKTYIQEGDKFFKFTNKGEFKSLSNLPTDVEAELKNNGSVTIEYSEDNNDT</sequence>
<protein>
    <submittedName>
        <fullName evidence="1">Uncharacterized protein</fullName>
    </submittedName>
</protein>